<name>A0ABS3HBW2_9ENTE</name>
<dbReference type="InterPro" id="IPR039564">
    <property type="entry name" value="Peptidase_C39-like"/>
</dbReference>
<keyword evidence="3" id="KW-1185">Reference proteome</keyword>
<organism evidence="2 3">
    <name type="scientific">Candidatus Enterococcus myersii</name>
    <dbReference type="NCBI Taxonomy" id="2815322"/>
    <lineage>
        <taxon>Bacteria</taxon>
        <taxon>Bacillati</taxon>
        <taxon>Bacillota</taxon>
        <taxon>Bacilli</taxon>
        <taxon>Lactobacillales</taxon>
        <taxon>Enterococcaceae</taxon>
        <taxon>Enterococcus</taxon>
    </lineage>
</organism>
<proteinExistence type="predicted"/>
<evidence type="ECO:0000259" key="1">
    <source>
        <dbReference type="Pfam" id="PF13529"/>
    </source>
</evidence>
<accession>A0ABS3HBW2</accession>
<dbReference type="Pfam" id="PF13529">
    <property type="entry name" value="Peptidase_C39_2"/>
    <property type="match status" value="1"/>
</dbReference>
<protein>
    <submittedName>
        <fullName evidence="2">C39 family peptidase</fullName>
    </submittedName>
</protein>
<dbReference type="RefSeq" id="WP_206905619.1">
    <property type="nucleotide sequence ID" value="NZ_JAFLVT010000020.1"/>
</dbReference>
<dbReference type="PIRSF" id="PIRSF032442">
    <property type="entry name" value="UCP032442"/>
    <property type="match status" value="1"/>
</dbReference>
<dbReference type="PANTHER" id="PTHR37806">
    <property type="entry name" value="LMO0724 PROTEIN"/>
    <property type="match status" value="1"/>
</dbReference>
<evidence type="ECO:0000313" key="2">
    <source>
        <dbReference type="EMBL" id="MBO0450512.1"/>
    </source>
</evidence>
<feature type="domain" description="Peptidase C39-like" evidence="1">
    <location>
        <begin position="52"/>
        <end position="220"/>
    </location>
</feature>
<dbReference type="Gene3D" id="3.90.70.10">
    <property type="entry name" value="Cysteine proteinases"/>
    <property type="match status" value="1"/>
</dbReference>
<dbReference type="EMBL" id="JAFLVT010000020">
    <property type="protein sequence ID" value="MBO0450512.1"/>
    <property type="molecule type" value="Genomic_DNA"/>
</dbReference>
<reference evidence="2 3" key="1">
    <citation type="submission" date="2021-03" db="EMBL/GenBank/DDBJ databases">
        <title>Enterococcal diversity collection.</title>
        <authorList>
            <person name="Gilmore M.S."/>
            <person name="Schwartzman J."/>
            <person name="Van Tyne D."/>
            <person name="Martin M."/>
            <person name="Earl A.M."/>
            <person name="Manson A.L."/>
            <person name="Straub T."/>
            <person name="Salamzade R."/>
            <person name="Saavedra J."/>
            <person name="Lebreton F."/>
            <person name="Prichula J."/>
            <person name="Schaufler K."/>
            <person name="Gaca A."/>
            <person name="Sgardioli B."/>
            <person name="Wagenaar J."/>
            <person name="Strong T."/>
        </authorList>
    </citation>
    <scope>NUCLEOTIDE SEQUENCE [LARGE SCALE GENOMIC DNA]</scope>
    <source>
        <strain evidence="2 3">MJM12</strain>
    </source>
</reference>
<dbReference type="InterPro" id="IPR016997">
    <property type="entry name" value="UCP032442"/>
</dbReference>
<comment type="caution">
    <text evidence="2">The sequence shown here is derived from an EMBL/GenBank/DDBJ whole genome shotgun (WGS) entry which is preliminary data.</text>
</comment>
<evidence type="ECO:0000313" key="3">
    <source>
        <dbReference type="Proteomes" id="UP000664256"/>
    </source>
</evidence>
<sequence length="249" mass="27794">MLKKTFIILLVLTGTILLQTKTFKINEKENQSFEKTVNTLNEEQGKVSNTLLDVPLENQFAGDVPLENGCEITALSMLLQFYGYKTNKNELAEKLAYVPVYEDEENDIHGDPRSGFVGNIYEGYLAMGAFVEPIAKLAKSVVQSDYRVVSSSNTDFYSLLQQVMNGVPVWIITTVDFVIPTEGDFMLWQTNNGSVSVTALCHAVVITGVKDSDIYVNDPYGQKEVVNSDVLKSIYEKMGSQSLYLAKKR</sequence>
<gene>
    <name evidence="2" type="ORF">JZO76_13430</name>
</gene>
<dbReference type="Proteomes" id="UP000664256">
    <property type="component" value="Unassembled WGS sequence"/>
</dbReference>
<dbReference type="PANTHER" id="PTHR37806:SF1">
    <property type="entry name" value="PEPTIDASE C39-LIKE DOMAIN-CONTAINING PROTEIN"/>
    <property type="match status" value="1"/>
</dbReference>